<dbReference type="InterPro" id="IPR003673">
    <property type="entry name" value="CoA-Trfase_fam_III"/>
</dbReference>
<dbReference type="Proteomes" id="UP000736373">
    <property type="component" value="Unassembled WGS sequence"/>
</dbReference>
<dbReference type="Pfam" id="PF02515">
    <property type="entry name" value="CoA_transf_3"/>
    <property type="match status" value="1"/>
</dbReference>
<sequence length="46" mass="5123">MVWANRLQESLTLDVKQPDAVNIVLQLLAQADVLVRNLPPGAMQRP</sequence>
<protein>
    <submittedName>
        <fullName evidence="1">Uncharacterized protein</fullName>
    </submittedName>
</protein>
<name>A0ABR7PHZ8_9BURK</name>
<organism evidence="1 2">
    <name type="scientific">Paraburkholderia podalyriae</name>
    <dbReference type="NCBI Taxonomy" id="1938811"/>
    <lineage>
        <taxon>Bacteria</taxon>
        <taxon>Pseudomonadati</taxon>
        <taxon>Pseudomonadota</taxon>
        <taxon>Betaproteobacteria</taxon>
        <taxon>Burkholderiales</taxon>
        <taxon>Burkholderiaceae</taxon>
        <taxon>Paraburkholderia</taxon>
    </lineage>
</organism>
<evidence type="ECO:0000313" key="1">
    <source>
        <dbReference type="EMBL" id="MBC8745998.1"/>
    </source>
</evidence>
<gene>
    <name evidence="1" type="ORF">F6X42_04950</name>
</gene>
<dbReference type="SUPFAM" id="SSF89796">
    <property type="entry name" value="CoA-transferase family III (CaiB/BaiF)"/>
    <property type="match status" value="1"/>
</dbReference>
<reference evidence="1 2" key="1">
    <citation type="submission" date="2019-09" db="EMBL/GenBank/DDBJ databases">
        <title>Paraburkholderia podalyriae sp. nov., A South African Podalyria-associated rhizobium.</title>
        <authorList>
            <person name="Mavima L."/>
            <person name="Beukes C.W."/>
            <person name="Palmer M."/>
            <person name="De Meyer S.E."/>
            <person name="James E.K."/>
            <person name="Maluk M."/>
            <person name="Avontuur J.R."/>
            <person name="Chan W.Y."/>
            <person name="Venter S.N."/>
            <person name="Steenkamp E.T."/>
        </authorList>
    </citation>
    <scope>NUCLEOTIDE SEQUENCE [LARGE SCALE GENOMIC DNA]</scope>
    <source>
        <strain evidence="1 2">WC7.3b</strain>
    </source>
</reference>
<evidence type="ECO:0000313" key="2">
    <source>
        <dbReference type="Proteomes" id="UP000736373"/>
    </source>
</evidence>
<dbReference type="Gene3D" id="3.40.50.10540">
    <property type="entry name" value="Crotonobetainyl-coa:carnitine coa-transferase, domain 1"/>
    <property type="match status" value="1"/>
</dbReference>
<dbReference type="InterPro" id="IPR023606">
    <property type="entry name" value="CoA-Trfase_III_dom_1_sf"/>
</dbReference>
<accession>A0ABR7PHZ8</accession>
<proteinExistence type="predicted"/>
<dbReference type="EMBL" id="VZQQ01000003">
    <property type="protein sequence ID" value="MBC8745998.1"/>
    <property type="molecule type" value="Genomic_DNA"/>
</dbReference>
<comment type="caution">
    <text evidence="1">The sequence shown here is derived from an EMBL/GenBank/DDBJ whole genome shotgun (WGS) entry which is preliminary data.</text>
</comment>
<keyword evidence="2" id="KW-1185">Reference proteome</keyword>